<evidence type="ECO:0000256" key="8">
    <source>
        <dbReference type="ARBA" id="ARBA00023170"/>
    </source>
</evidence>
<comment type="caution">
    <text evidence="12">The sequence shown here is derived from an EMBL/GenBank/DDBJ whole genome shotgun (WGS) entry which is preliminary data.</text>
</comment>
<evidence type="ECO:0000256" key="6">
    <source>
        <dbReference type="ARBA" id="ARBA00023136"/>
    </source>
</evidence>
<dbReference type="AlphaFoldDB" id="A0AAV9R9V7"/>
<dbReference type="GO" id="GO:0016064">
    <property type="term" value="P:immunoglobulin mediated immune response"/>
    <property type="evidence" value="ECO:0007669"/>
    <property type="project" value="TreeGrafter"/>
</dbReference>
<evidence type="ECO:0000256" key="1">
    <source>
        <dbReference type="ARBA" id="ARBA00004167"/>
    </source>
</evidence>
<evidence type="ECO:0000256" key="4">
    <source>
        <dbReference type="ARBA" id="ARBA00022729"/>
    </source>
</evidence>
<dbReference type="PROSITE" id="PS01355">
    <property type="entry name" value="HEMATOPO_REC_S_F1"/>
    <property type="match status" value="1"/>
</dbReference>
<feature type="transmembrane region" description="Helical" evidence="10">
    <location>
        <begin position="247"/>
        <end position="265"/>
    </location>
</feature>
<keyword evidence="4" id="KW-0732">Signal</keyword>
<dbReference type="Proteomes" id="UP001311232">
    <property type="component" value="Unassembled WGS sequence"/>
</dbReference>
<dbReference type="PANTHER" id="PTHR23037">
    <property type="entry name" value="CYTOKINE RECEPTOR"/>
    <property type="match status" value="1"/>
</dbReference>
<accession>A0AAV9R9V7</accession>
<comment type="subcellular location">
    <subcellularLocation>
        <location evidence="1">Membrane</location>
        <topology evidence="1">Single-pass membrane protein</topology>
    </subcellularLocation>
</comment>
<evidence type="ECO:0000256" key="10">
    <source>
        <dbReference type="SAM" id="Phobius"/>
    </source>
</evidence>
<proteinExistence type="inferred from homology"/>
<keyword evidence="6 10" id="KW-0472">Membrane</keyword>
<gene>
    <name evidence="12" type="ORF">CRENBAI_024950</name>
</gene>
<reference evidence="12 13" key="1">
    <citation type="submission" date="2021-06" db="EMBL/GenBank/DDBJ databases">
        <authorList>
            <person name="Palmer J.M."/>
        </authorList>
    </citation>
    <scope>NUCLEOTIDE SEQUENCE [LARGE SCALE GENOMIC DNA]</scope>
    <source>
        <strain evidence="12 13">MEX-2019</strain>
        <tissue evidence="12">Muscle</tissue>
    </source>
</reference>
<feature type="compositionally biased region" description="Basic and acidic residues" evidence="9">
    <location>
        <begin position="551"/>
        <end position="566"/>
    </location>
</feature>
<dbReference type="Gene3D" id="2.60.40.10">
    <property type="entry name" value="Immunoglobulins"/>
    <property type="match status" value="2"/>
</dbReference>
<dbReference type="PANTHER" id="PTHR23037:SF22">
    <property type="entry name" value="CYTOKINE RECEPTOR COMMON SUBUNIT BETA"/>
    <property type="match status" value="1"/>
</dbReference>
<dbReference type="GO" id="GO:0009897">
    <property type="term" value="C:external side of plasma membrane"/>
    <property type="evidence" value="ECO:0007669"/>
    <property type="project" value="TreeGrafter"/>
</dbReference>
<keyword evidence="8" id="KW-0675">Receptor</keyword>
<dbReference type="Pfam" id="PF18707">
    <property type="entry name" value="IL2RB_N1"/>
    <property type="match status" value="1"/>
</dbReference>
<dbReference type="EMBL" id="JAHHUM010002313">
    <property type="protein sequence ID" value="KAK5605150.1"/>
    <property type="molecule type" value="Genomic_DNA"/>
</dbReference>
<evidence type="ECO:0000313" key="13">
    <source>
        <dbReference type="Proteomes" id="UP001311232"/>
    </source>
</evidence>
<keyword evidence="5 10" id="KW-1133">Transmembrane helix</keyword>
<dbReference type="InterPro" id="IPR040951">
    <property type="entry name" value="IL2RB_N1"/>
</dbReference>
<organism evidence="12 13">
    <name type="scientific">Crenichthys baileyi</name>
    <name type="common">White River springfish</name>
    <dbReference type="NCBI Taxonomy" id="28760"/>
    <lineage>
        <taxon>Eukaryota</taxon>
        <taxon>Metazoa</taxon>
        <taxon>Chordata</taxon>
        <taxon>Craniata</taxon>
        <taxon>Vertebrata</taxon>
        <taxon>Euteleostomi</taxon>
        <taxon>Actinopterygii</taxon>
        <taxon>Neopterygii</taxon>
        <taxon>Teleostei</taxon>
        <taxon>Neoteleostei</taxon>
        <taxon>Acanthomorphata</taxon>
        <taxon>Ovalentaria</taxon>
        <taxon>Atherinomorphae</taxon>
        <taxon>Cyprinodontiformes</taxon>
        <taxon>Goodeidae</taxon>
        <taxon>Crenichthys</taxon>
    </lineage>
</organism>
<protein>
    <recommendedName>
        <fullName evidence="11">Interleukin-2 receptor subunit beta N-terminal domain-containing protein</fullName>
    </recommendedName>
</protein>
<feature type="region of interest" description="Disordered" evidence="9">
    <location>
        <begin position="549"/>
        <end position="582"/>
    </location>
</feature>
<keyword evidence="13" id="KW-1185">Reference proteome</keyword>
<dbReference type="SUPFAM" id="SSF49265">
    <property type="entry name" value="Fibronectin type III"/>
    <property type="match status" value="1"/>
</dbReference>
<dbReference type="InterPro" id="IPR003531">
    <property type="entry name" value="Hempt_rcpt_S_F1_CS"/>
</dbReference>
<name>A0AAV9R9V7_9TELE</name>
<evidence type="ECO:0000256" key="2">
    <source>
        <dbReference type="ARBA" id="ARBA00008280"/>
    </source>
</evidence>
<sequence length="582" mass="65515">MGGKKFNNLKQILSCFTNSAEDVSCSSLPLKSLTCYNDFNHTINCVWNSSAVYVDADDVCTVHAEYKTVDYPIKASCDLKSFDVSKPALKNCSLFFKGKYLFWTNHNISINVNCMPSKRSESIFYKPSCHIKVNPPGKPNVNQTTVTWFTQVEKHKMIRNFRYQLQWKQKDESWHDSSEKTECQWDCETQLKPSLLMKNETYEARVRVQAFHKSLSGTWSEWSPTESWVSQVGRPKPASEWAVSSRGVLTLVSLVLLLAGIVFLIRKKNMVYVVKSFKGAPLPDPGKSEIFQNWFTVNSKGQDVSFASNTEKSAVQTWLSSHFNGECVQSFLSSVDIVSYEVTSTVDAMKFCKPDIKLTSESNEYNSSCSSFSNPSYSEICASPCVSTMKLQASVVDAPYKPVRGQTEEKNTEQDSDFVAKKDLEMVKLLFMGGNKKEAVVISDYEKVEKQLAERLRLHSVDSGMCSYEEVSQESMEADSINMTDGHDEGIPHKQEQDEENKAVNKTKLDFKELFGGGGVILGKNIIQICSDYKQIPRPSCESGLSIVVEENERQEDSTEDYDKPSEATCFLSPPHPPSTLP</sequence>
<evidence type="ECO:0000256" key="9">
    <source>
        <dbReference type="SAM" id="MobiDB-lite"/>
    </source>
</evidence>
<evidence type="ECO:0000256" key="7">
    <source>
        <dbReference type="ARBA" id="ARBA00023157"/>
    </source>
</evidence>
<comment type="similarity">
    <text evidence="2">Belongs to the type I cytokine receptor family. Type 4 subfamily.</text>
</comment>
<dbReference type="GO" id="GO:0004896">
    <property type="term" value="F:cytokine receptor activity"/>
    <property type="evidence" value="ECO:0007669"/>
    <property type="project" value="InterPro"/>
</dbReference>
<evidence type="ECO:0000259" key="11">
    <source>
        <dbReference type="Pfam" id="PF18707"/>
    </source>
</evidence>
<keyword evidence="3 10" id="KW-0812">Transmembrane</keyword>
<evidence type="ECO:0000256" key="3">
    <source>
        <dbReference type="ARBA" id="ARBA00022692"/>
    </source>
</evidence>
<dbReference type="InterPro" id="IPR013783">
    <property type="entry name" value="Ig-like_fold"/>
</dbReference>
<feature type="domain" description="Interleukin-2 receptor subunit beta N-terminal" evidence="11">
    <location>
        <begin position="32"/>
        <end position="126"/>
    </location>
</feature>
<evidence type="ECO:0000256" key="5">
    <source>
        <dbReference type="ARBA" id="ARBA00022989"/>
    </source>
</evidence>
<dbReference type="InterPro" id="IPR036116">
    <property type="entry name" value="FN3_sf"/>
</dbReference>
<evidence type="ECO:0000313" key="12">
    <source>
        <dbReference type="EMBL" id="KAK5605150.1"/>
    </source>
</evidence>
<keyword evidence="7" id="KW-1015">Disulfide bond</keyword>